<dbReference type="BioCyc" id="CNIT1237085:G1324-1673-MONOMER"/>
<organism evidence="1 2">
    <name type="scientific">Nitrososphaera gargensis (strain Ga9.2)</name>
    <dbReference type="NCBI Taxonomy" id="1237085"/>
    <lineage>
        <taxon>Archaea</taxon>
        <taxon>Nitrososphaerota</taxon>
        <taxon>Nitrososphaeria</taxon>
        <taxon>Nitrososphaerales</taxon>
        <taxon>Nitrososphaeraceae</taxon>
        <taxon>Nitrososphaera</taxon>
    </lineage>
</organism>
<dbReference type="HOGENOM" id="CLU_2985801_0_0_2"/>
<reference evidence="1 2" key="1">
    <citation type="journal article" date="2012" name="Environ. Microbiol.">
        <title>The genome of the ammonia-oxidizing Candidatus Nitrososphaera gargensis: insights into metabolic versatility and environmental adaptations.</title>
        <authorList>
            <person name="Spang A."/>
            <person name="Poehlein A."/>
            <person name="Offre P."/>
            <person name="Zumbragel S."/>
            <person name="Haider S."/>
            <person name="Rychlik N."/>
            <person name="Nowka B."/>
            <person name="Schmeisser C."/>
            <person name="Lebedeva E.V."/>
            <person name="Rattei T."/>
            <person name="Bohm C."/>
            <person name="Schmid M."/>
            <person name="Galushko A."/>
            <person name="Hatzenpichler R."/>
            <person name="Weinmaier T."/>
            <person name="Daniel R."/>
            <person name="Schleper C."/>
            <person name="Spieck E."/>
            <person name="Streit W."/>
            <person name="Wagner M."/>
        </authorList>
    </citation>
    <scope>NUCLEOTIDE SEQUENCE [LARGE SCALE GENOMIC DNA]</scope>
    <source>
        <strain evidence="2">Ga9.2</strain>
    </source>
</reference>
<proteinExistence type="predicted"/>
<dbReference type="InParanoid" id="K0II39"/>
<keyword evidence="2" id="KW-1185">Reference proteome</keyword>
<protein>
    <submittedName>
        <fullName evidence="1">Uncharacterized protein</fullName>
    </submittedName>
</protein>
<dbReference type="Proteomes" id="UP000008037">
    <property type="component" value="Chromosome"/>
</dbReference>
<evidence type="ECO:0000313" key="1">
    <source>
        <dbReference type="EMBL" id="AFU58608.1"/>
    </source>
</evidence>
<dbReference type="AlphaFoldDB" id="K0II39"/>
<dbReference type="EMBL" id="CP002408">
    <property type="protein sequence ID" value="AFU58608.1"/>
    <property type="molecule type" value="Genomic_DNA"/>
</dbReference>
<evidence type="ECO:0000313" key="2">
    <source>
        <dbReference type="Proteomes" id="UP000008037"/>
    </source>
</evidence>
<gene>
    <name evidence="1" type="ordered locus">Ngar_c16750</name>
</gene>
<dbReference type="STRING" id="1237085.Ngar_c16750"/>
<accession>K0II39</accession>
<name>K0II39_NITGG</name>
<sequence>MDFLRQRLKRAEEKDLGSCGALMRRAGFEKVEREEEVFGDGQRIYILYKFAEIVMNE</sequence>
<dbReference type="KEGG" id="nga:Ngar_c16750"/>